<organism evidence="7 8">
    <name type="scientific">Novispirillum itersonii</name>
    <name type="common">Aquaspirillum itersonii</name>
    <dbReference type="NCBI Taxonomy" id="189"/>
    <lineage>
        <taxon>Bacteria</taxon>
        <taxon>Pseudomonadati</taxon>
        <taxon>Pseudomonadota</taxon>
        <taxon>Alphaproteobacteria</taxon>
        <taxon>Rhodospirillales</taxon>
        <taxon>Novispirillaceae</taxon>
        <taxon>Novispirillum</taxon>
    </lineage>
</organism>
<evidence type="ECO:0000256" key="2">
    <source>
        <dbReference type="ARBA" id="ARBA00022603"/>
    </source>
</evidence>
<dbReference type="Gene3D" id="3.40.50.150">
    <property type="entry name" value="Vaccinia Virus protein VP39"/>
    <property type="match status" value="1"/>
</dbReference>
<dbReference type="EMBL" id="JACIIX010000023">
    <property type="protein sequence ID" value="MBB6212380.1"/>
    <property type="molecule type" value="Genomic_DNA"/>
</dbReference>
<reference evidence="7 8" key="1">
    <citation type="submission" date="2020-08" db="EMBL/GenBank/DDBJ databases">
        <title>Genomic Encyclopedia of Type Strains, Phase IV (KMG-IV): sequencing the most valuable type-strain genomes for metagenomic binning, comparative biology and taxonomic classification.</title>
        <authorList>
            <person name="Goeker M."/>
        </authorList>
    </citation>
    <scope>NUCLEOTIDE SEQUENCE [LARGE SCALE GENOMIC DNA]</scope>
    <source>
        <strain evidence="7 8">DSM 11590</strain>
    </source>
</reference>
<dbReference type="AlphaFoldDB" id="A0A7W9ZJ06"/>
<dbReference type="PIRSF" id="PIRSF003085">
    <property type="entry name" value="CMAS"/>
    <property type="match status" value="1"/>
</dbReference>
<dbReference type="InterPro" id="IPR003333">
    <property type="entry name" value="CMAS"/>
</dbReference>
<name>A0A7W9ZJ06_NOVIT</name>
<gene>
    <name evidence="7" type="ORF">FHS48_003834</name>
</gene>
<comment type="similarity">
    <text evidence="1">Belongs to the CFA/CMAS family.</text>
</comment>
<dbReference type="InterPro" id="IPR029063">
    <property type="entry name" value="SAM-dependent_MTases_sf"/>
</dbReference>
<comment type="caution">
    <text evidence="7">The sequence shown here is derived from an EMBL/GenBank/DDBJ whole genome shotgun (WGS) entry which is preliminary data.</text>
</comment>
<dbReference type="Proteomes" id="UP000544872">
    <property type="component" value="Unassembled WGS sequence"/>
</dbReference>
<evidence type="ECO:0000313" key="7">
    <source>
        <dbReference type="EMBL" id="MBB6212380.1"/>
    </source>
</evidence>
<keyword evidence="2 7" id="KW-0489">Methyltransferase</keyword>
<keyword evidence="8" id="KW-1185">Reference proteome</keyword>
<dbReference type="GO" id="GO:0008610">
    <property type="term" value="P:lipid biosynthetic process"/>
    <property type="evidence" value="ECO:0007669"/>
    <property type="project" value="InterPro"/>
</dbReference>
<dbReference type="RefSeq" id="WP_184266275.1">
    <property type="nucleotide sequence ID" value="NZ_JACIIX010000023.1"/>
</dbReference>
<proteinExistence type="inferred from homology"/>
<evidence type="ECO:0000256" key="1">
    <source>
        <dbReference type="ARBA" id="ARBA00010815"/>
    </source>
</evidence>
<dbReference type="PANTHER" id="PTHR43667:SF2">
    <property type="entry name" value="FATTY ACID C-METHYL TRANSFERASE"/>
    <property type="match status" value="1"/>
</dbReference>
<dbReference type="Pfam" id="PF02353">
    <property type="entry name" value="CMAS"/>
    <property type="match status" value="1"/>
</dbReference>
<protein>
    <submittedName>
        <fullName evidence="7">Cyclopropane-fatty-acyl-phospholipid synthase</fullName>
        <ecNumber evidence="7">2.1.1.79</ecNumber>
    </submittedName>
</protein>
<evidence type="ECO:0000256" key="3">
    <source>
        <dbReference type="ARBA" id="ARBA00022679"/>
    </source>
</evidence>
<feature type="active site" evidence="6">
    <location>
        <position position="395"/>
    </location>
</feature>
<dbReference type="PANTHER" id="PTHR43667">
    <property type="entry name" value="CYCLOPROPANE-FATTY-ACYL-PHOSPHOLIPID SYNTHASE"/>
    <property type="match status" value="1"/>
</dbReference>
<sequence>MTVRTLAWPFLATLPRHGDRLVRAIVAPRLVAGTLELILPSRERPSGDRLVFSGTEPGPHAVLVLHRVRALRRFLTGGATGFADSYMDGDWDTPDLTTLLELGDLNDSSRGEAISGSLPVRLLHRILHRLNDNSRRGSRRNIAAHYDLGNAFYRRWLDPSMTYSAALFADGDAPGMAGLERAQDRKYRALADDIGLKPGMTVLEIGCGWGGFAEIAARDYGARVTCLTLSQEQHDWATRRMAEAGLSDRVEIRLQDYRDTVGTFDRIVSIEMIEAVGERWWPTYFSTLRDRLAPGGKAGLQAITIADDRFESYRSGCDFIQRYVFPGGMLPSPAALTAQAGAVGLSLTTSRRFGMDYERTLALWGDAFAASWPDIAPLGFDARFRRLWDFYIAYCRAGFRTGAIDVCHVVLDRP</sequence>
<dbReference type="GO" id="GO:0008825">
    <property type="term" value="F:cyclopropane-fatty-acyl-phospholipid synthase activity"/>
    <property type="evidence" value="ECO:0007669"/>
    <property type="project" value="UniProtKB-EC"/>
</dbReference>
<dbReference type="EC" id="2.1.1.79" evidence="7"/>
<dbReference type="CDD" id="cd02440">
    <property type="entry name" value="AdoMet_MTases"/>
    <property type="match status" value="1"/>
</dbReference>
<evidence type="ECO:0000256" key="6">
    <source>
        <dbReference type="PIRSR" id="PIRSR003085-1"/>
    </source>
</evidence>
<evidence type="ECO:0000313" key="8">
    <source>
        <dbReference type="Proteomes" id="UP000544872"/>
    </source>
</evidence>
<evidence type="ECO:0000256" key="5">
    <source>
        <dbReference type="ARBA" id="ARBA00023098"/>
    </source>
</evidence>
<dbReference type="GO" id="GO:0032259">
    <property type="term" value="P:methylation"/>
    <property type="evidence" value="ECO:0007669"/>
    <property type="project" value="UniProtKB-KW"/>
</dbReference>
<dbReference type="SUPFAM" id="SSF53335">
    <property type="entry name" value="S-adenosyl-L-methionine-dependent methyltransferases"/>
    <property type="match status" value="1"/>
</dbReference>
<keyword evidence="5" id="KW-0443">Lipid metabolism</keyword>
<evidence type="ECO:0000256" key="4">
    <source>
        <dbReference type="ARBA" id="ARBA00022691"/>
    </source>
</evidence>
<keyword evidence="4" id="KW-0949">S-adenosyl-L-methionine</keyword>
<keyword evidence="3 7" id="KW-0808">Transferase</keyword>
<accession>A0A7W9ZJ06</accession>
<dbReference type="InterPro" id="IPR050723">
    <property type="entry name" value="CFA/CMAS"/>
</dbReference>